<feature type="region of interest" description="Disordered" evidence="1">
    <location>
        <begin position="1"/>
        <end position="40"/>
    </location>
</feature>
<keyword evidence="4" id="KW-1185">Reference proteome</keyword>
<sequence>MTAVARPPGGAPAPGGSQPPSARVPAPPGRHAPPPPSLPLLPRTVAGRVRTLTALIILALVALLASTWAAVGAARDGVRVIGHDAGPQVVATGDLYFHLTDMDAHLANALLIGNSRDLGVRRDQLLARYEQSRARAGTALLQASRLADDPTEEETARDLLDALGRYERYASQALLLDEQADHAAGPPPQRVLDVYRQATDLMKLDLLPKAYNLTLDNGTLVRHTYESERSAVLTGRTLVVVTGLLLLALLLVLKYYLYVRFRRVLNPGVALATLAALVLVAWSTSMLSSQAGHLRDAKRDGFDPILALSRTRAISNSANADQTRFLLDPDRADTYEQTYLSKSQSILYLQADSLPEYTEAVEAQGPSWQRAQFLGFLGDEAERDLTGGQAKAFEKVLNDFRTFQLADRRIRDLATDGDTNAAVRARLGTGPDTGIRLFAQYDASLNALVNLHRRDFDAAVRAGDDGTNGWDVVLPVSGLVILVLVTAGVRPRLAEYR</sequence>
<accession>A0ABP7VUS8</accession>
<organism evidence="3 4">
    <name type="scientific">Actinomadura miaoliensis</name>
    <dbReference type="NCBI Taxonomy" id="430685"/>
    <lineage>
        <taxon>Bacteria</taxon>
        <taxon>Bacillati</taxon>
        <taxon>Actinomycetota</taxon>
        <taxon>Actinomycetes</taxon>
        <taxon>Streptosporangiales</taxon>
        <taxon>Thermomonosporaceae</taxon>
        <taxon>Actinomadura</taxon>
    </lineage>
</organism>
<name>A0ABP7VUS8_9ACTN</name>
<feature type="transmembrane region" description="Helical" evidence="2">
    <location>
        <begin position="237"/>
        <end position="257"/>
    </location>
</feature>
<feature type="transmembrane region" description="Helical" evidence="2">
    <location>
        <begin position="269"/>
        <end position="289"/>
    </location>
</feature>
<gene>
    <name evidence="3" type="primary">glnX</name>
    <name evidence="3" type="ORF">GCM10022214_34990</name>
</gene>
<dbReference type="GO" id="GO:0016301">
    <property type="term" value="F:kinase activity"/>
    <property type="evidence" value="ECO:0007669"/>
    <property type="project" value="UniProtKB-KW"/>
</dbReference>
<feature type="compositionally biased region" description="Pro residues" evidence="1">
    <location>
        <begin position="25"/>
        <end position="39"/>
    </location>
</feature>
<comment type="caution">
    <text evidence="3">The sequence shown here is derived from an EMBL/GenBank/DDBJ whole genome shotgun (WGS) entry which is preliminary data.</text>
</comment>
<keyword evidence="2" id="KW-1133">Transmembrane helix</keyword>
<reference evidence="4" key="1">
    <citation type="journal article" date="2019" name="Int. J. Syst. Evol. Microbiol.">
        <title>The Global Catalogue of Microorganisms (GCM) 10K type strain sequencing project: providing services to taxonomists for standard genome sequencing and annotation.</title>
        <authorList>
            <consortium name="The Broad Institute Genomics Platform"/>
            <consortium name="The Broad Institute Genome Sequencing Center for Infectious Disease"/>
            <person name="Wu L."/>
            <person name="Ma J."/>
        </authorList>
    </citation>
    <scope>NUCLEOTIDE SEQUENCE [LARGE SCALE GENOMIC DNA]</scope>
    <source>
        <strain evidence="4">JCM 16702</strain>
    </source>
</reference>
<proteinExistence type="predicted"/>
<protein>
    <submittedName>
        <fullName evidence="3">Protein kinase G-activating protein GlnX</fullName>
    </submittedName>
</protein>
<feature type="compositionally biased region" description="Low complexity" evidence="1">
    <location>
        <begin position="1"/>
        <end position="24"/>
    </location>
</feature>
<evidence type="ECO:0000313" key="3">
    <source>
        <dbReference type="EMBL" id="GAA4074965.1"/>
    </source>
</evidence>
<feature type="transmembrane region" description="Helical" evidence="2">
    <location>
        <begin position="52"/>
        <end position="71"/>
    </location>
</feature>
<evidence type="ECO:0000256" key="1">
    <source>
        <dbReference type="SAM" id="MobiDB-lite"/>
    </source>
</evidence>
<keyword evidence="2" id="KW-0812">Transmembrane</keyword>
<dbReference type="EMBL" id="BAAAZG010000020">
    <property type="protein sequence ID" value="GAA4074965.1"/>
    <property type="molecule type" value="Genomic_DNA"/>
</dbReference>
<evidence type="ECO:0000313" key="4">
    <source>
        <dbReference type="Proteomes" id="UP001500683"/>
    </source>
</evidence>
<evidence type="ECO:0000256" key="2">
    <source>
        <dbReference type="SAM" id="Phobius"/>
    </source>
</evidence>
<keyword evidence="3" id="KW-0808">Transferase</keyword>
<keyword evidence="3" id="KW-0418">Kinase</keyword>
<keyword evidence="2" id="KW-0472">Membrane</keyword>
<dbReference type="Proteomes" id="UP001500683">
    <property type="component" value="Unassembled WGS sequence"/>
</dbReference>